<dbReference type="GO" id="GO:0003899">
    <property type="term" value="F:DNA-directed RNA polymerase activity"/>
    <property type="evidence" value="ECO:0007669"/>
    <property type="project" value="InterPro"/>
</dbReference>
<evidence type="ECO:0000256" key="4">
    <source>
        <dbReference type="ARBA" id="ARBA00023163"/>
    </source>
</evidence>
<dbReference type="EMBL" id="JAYKXP010000001">
    <property type="protein sequence ID" value="KAK7062560.1"/>
    <property type="molecule type" value="Genomic_DNA"/>
</dbReference>
<dbReference type="CDD" id="cd07032">
    <property type="entry name" value="RNAP_I_II_AC40"/>
    <property type="match status" value="1"/>
</dbReference>
<dbReference type="Gene3D" id="2.170.120.12">
    <property type="entry name" value="DNA-directed RNA polymerase, insert domain"/>
    <property type="match status" value="1"/>
</dbReference>
<dbReference type="GO" id="GO:0006351">
    <property type="term" value="P:DNA-templated transcription"/>
    <property type="evidence" value="ECO:0007669"/>
    <property type="project" value="InterPro"/>
</dbReference>
<dbReference type="PANTHER" id="PTHR11800:SF13">
    <property type="entry name" value="DNA-DIRECTED RNA POLYMERASES I AND III SUBUNIT RPAC1"/>
    <property type="match status" value="1"/>
</dbReference>
<keyword evidence="9" id="KW-1185">Reference proteome</keyword>
<dbReference type="InterPro" id="IPR050518">
    <property type="entry name" value="Rpo3/RPB3_RNA_Pol_subunit"/>
</dbReference>
<evidence type="ECO:0000259" key="7">
    <source>
        <dbReference type="SMART" id="SM00662"/>
    </source>
</evidence>
<name>A0AAW0EEN0_9AGAR</name>
<keyword evidence="4" id="KW-0804">Transcription</keyword>
<evidence type="ECO:0000256" key="5">
    <source>
        <dbReference type="ARBA" id="ARBA00023242"/>
    </source>
</evidence>
<comment type="caution">
    <text evidence="8">The sequence shown here is derived from an EMBL/GenBank/DDBJ whole genome shotgun (WGS) entry which is preliminary data.</text>
</comment>
<evidence type="ECO:0000256" key="6">
    <source>
        <dbReference type="ARBA" id="ARBA00025804"/>
    </source>
</evidence>
<dbReference type="SUPFAM" id="SSF55257">
    <property type="entry name" value="RBP11-like subunits of RNA polymerase"/>
    <property type="match status" value="1"/>
</dbReference>
<dbReference type="Gene3D" id="3.30.1360.10">
    <property type="entry name" value="RNA polymerase, RBP11-like subunit"/>
    <property type="match status" value="1"/>
</dbReference>
<dbReference type="AlphaFoldDB" id="A0AAW0EEN0"/>
<comment type="similarity">
    <text evidence="6">Belongs to the archaeal Rpo3/eukaryotic RPB3 RNA polymerase subunit family.</text>
</comment>
<keyword evidence="3 8" id="KW-0240">DNA-directed RNA polymerase</keyword>
<evidence type="ECO:0000256" key="3">
    <source>
        <dbReference type="ARBA" id="ARBA00022478"/>
    </source>
</evidence>
<dbReference type="InterPro" id="IPR036603">
    <property type="entry name" value="RBP11-like"/>
</dbReference>
<dbReference type="PANTHER" id="PTHR11800">
    <property type="entry name" value="DNA-DIRECTED RNA POLYMERASE"/>
    <property type="match status" value="1"/>
</dbReference>
<dbReference type="InterPro" id="IPR011262">
    <property type="entry name" value="DNA-dir_RNA_pol_insert"/>
</dbReference>
<dbReference type="InterPro" id="IPR036643">
    <property type="entry name" value="RNApol_insert_sf"/>
</dbReference>
<dbReference type="GO" id="GO:0005666">
    <property type="term" value="C:RNA polymerase III complex"/>
    <property type="evidence" value="ECO:0007669"/>
    <property type="project" value="TreeGrafter"/>
</dbReference>
<dbReference type="InterPro" id="IPR011263">
    <property type="entry name" value="DNA-dir_RNA_pol_RpoA/D/Rpb3"/>
</dbReference>
<feature type="domain" description="DNA-directed RNA polymerase RpoA/D/Rpb3-type" evidence="7">
    <location>
        <begin position="64"/>
        <end position="346"/>
    </location>
</feature>
<evidence type="ECO:0000256" key="2">
    <source>
        <dbReference type="ARBA" id="ARBA00022083"/>
    </source>
</evidence>
<accession>A0AAW0EEN0</accession>
<dbReference type="SMART" id="SM00662">
    <property type="entry name" value="RPOLD"/>
    <property type="match status" value="1"/>
</dbReference>
<dbReference type="InterPro" id="IPR033901">
    <property type="entry name" value="RNAPI/III_AC40"/>
</dbReference>
<dbReference type="Pfam" id="PF01000">
    <property type="entry name" value="RNA_pol_A_bac"/>
    <property type="match status" value="1"/>
</dbReference>
<evidence type="ECO:0000313" key="8">
    <source>
        <dbReference type="EMBL" id="KAK7062560.1"/>
    </source>
</evidence>
<comment type="subcellular location">
    <subcellularLocation>
        <location evidence="1">Nucleus</location>
    </subcellularLocation>
</comment>
<dbReference type="InterPro" id="IPR022842">
    <property type="entry name" value="RNAP_Rpo3/Rpb3/RPAC1"/>
</dbReference>
<dbReference type="GO" id="GO:0005736">
    <property type="term" value="C:RNA polymerase I complex"/>
    <property type="evidence" value="ECO:0007669"/>
    <property type="project" value="TreeGrafter"/>
</dbReference>
<dbReference type="HAMAP" id="MF_00320">
    <property type="entry name" value="RNApol_arch_Rpo3"/>
    <property type="match status" value="1"/>
</dbReference>
<keyword evidence="5" id="KW-0539">Nucleus</keyword>
<dbReference type="FunFam" id="2.170.120.12:FF:000003">
    <property type="entry name" value="Dna-directed rna polymerases i and iii subunit"/>
    <property type="match status" value="1"/>
</dbReference>
<dbReference type="GO" id="GO:0046983">
    <property type="term" value="F:protein dimerization activity"/>
    <property type="evidence" value="ECO:0007669"/>
    <property type="project" value="InterPro"/>
</dbReference>
<proteinExistence type="inferred from homology"/>
<dbReference type="SUPFAM" id="SSF56553">
    <property type="entry name" value="Insert subdomain of RNA polymerase alpha subunit"/>
    <property type="match status" value="1"/>
</dbReference>
<dbReference type="GO" id="GO:0055029">
    <property type="term" value="C:nuclear DNA-directed RNA polymerase complex"/>
    <property type="evidence" value="ECO:0007669"/>
    <property type="project" value="UniProtKB-ARBA"/>
</dbReference>
<dbReference type="Pfam" id="PF01193">
    <property type="entry name" value="RNA_pol_L"/>
    <property type="match status" value="1"/>
</dbReference>
<dbReference type="Proteomes" id="UP001383192">
    <property type="component" value="Unassembled WGS sequence"/>
</dbReference>
<organism evidence="8 9">
    <name type="scientific">Paramarasmius palmivorus</name>
    <dbReference type="NCBI Taxonomy" id="297713"/>
    <lineage>
        <taxon>Eukaryota</taxon>
        <taxon>Fungi</taxon>
        <taxon>Dikarya</taxon>
        <taxon>Basidiomycota</taxon>
        <taxon>Agaricomycotina</taxon>
        <taxon>Agaricomycetes</taxon>
        <taxon>Agaricomycetidae</taxon>
        <taxon>Agaricales</taxon>
        <taxon>Marasmiineae</taxon>
        <taxon>Marasmiaceae</taxon>
        <taxon>Paramarasmius</taxon>
    </lineage>
</organism>
<evidence type="ECO:0000256" key="1">
    <source>
        <dbReference type="ARBA" id="ARBA00004123"/>
    </source>
</evidence>
<protein>
    <recommendedName>
        <fullName evidence="2">DNA-directed RNA polymerases I and III subunit RPAC1</fullName>
    </recommendedName>
</protein>
<reference evidence="8 9" key="1">
    <citation type="submission" date="2024-01" db="EMBL/GenBank/DDBJ databases">
        <title>A draft genome for a cacao thread blight-causing isolate of Paramarasmius palmivorus.</title>
        <authorList>
            <person name="Baruah I.K."/>
            <person name="Bukari Y."/>
            <person name="Amoako-Attah I."/>
            <person name="Meinhardt L.W."/>
            <person name="Bailey B.A."/>
            <person name="Cohen S.P."/>
        </authorList>
    </citation>
    <scope>NUCLEOTIDE SEQUENCE [LARGE SCALE GENOMIC DNA]</scope>
    <source>
        <strain evidence="8 9">GH-12</strain>
    </source>
</reference>
<sequence length="363" mass="41251">MSAYSLHDVQSSRLVKITPERARDVSSTDYPGHHADASPEEYQWDLDKFKKNLRVQVTRLSNRSIEFDLVGVDASIANAFRRILIAEVPSIAIERFYVWNNTSVIQDEVLAHRLGLVPLNVDPGVMDFRGPEDPPTDRNTLVFKADFTCQKNPAYKPSANTTTPPKHEEMFINHEFRAEHLIWYPAGEQEDTFQDNKPASTNGNIVLAKLRPGQNINIECHAVKGVGKDHAKFSPVATASYRLHPYIKITKPIPPHRAEEFKRCFSPGVVKVNSRKEVSIDLQGMRNDTVSREVLRDPEFKDSVELARIRDWFIFQIESESAYKPERLMNEAVKVMRSKIDTIKQAAEALREQHDGDVTMGGT</sequence>
<gene>
    <name evidence="8" type="primary">RPC40</name>
    <name evidence="8" type="ORF">VNI00_000048</name>
</gene>
<evidence type="ECO:0000313" key="9">
    <source>
        <dbReference type="Proteomes" id="UP001383192"/>
    </source>
</evidence>